<geneLocation type="plasmid" evidence="1">
    <name>pL289</name>
</geneLocation>
<organism evidence="1">
    <name type="scientific">Vibrio alginolyticus</name>
    <dbReference type="NCBI Taxonomy" id="663"/>
    <lineage>
        <taxon>Bacteria</taxon>
        <taxon>Pseudomonadati</taxon>
        <taxon>Pseudomonadota</taxon>
        <taxon>Gammaproteobacteria</taxon>
        <taxon>Vibrionales</taxon>
        <taxon>Vibrionaceae</taxon>
        <taxon>Vibrio</taxon>
    </lineage>
</organism>
<accession>A0A1W6UFE2</accession>
<dbReference type="RefSeq" id="WP_086048371.1">
    <property type="nucleotide sequence ID" value="NZ_CP017893.1"/>
</dbReference>
<reference evidence="1" key="1">
    <citation type="submission" date="2016-10" db="EMBL/GenBank/DDBJ databases">
        <title>The High Quality Genome of Vibrio alginolyticus K01M1.</title>
        <authorList>
            <person name="Wendling C."/>
            <person name="Chibani C.M."/>
            <person name="Hertel R."/>
            <person name="Sproer C."/>
            <person name="Bunk B."/>
            <person name="Overmann J."/>
            <person name="Roth O."/>
            <person name="Liesegang H."/>
        </authorList>
    </citation>
    <scope>NUCLEOTIDE SEQUENCE</scope>
    <source>
        <strain evidence="1">K05K4</strain>
        <plasmid evidence="1">pL289</plasmid>
    </source>
</reference>
<dbReference type="EMBL" id="CP017904">
    <property type="protein sequence ID" value="ARP21683.1"/>
    <property type="molecule type" value="Genomic_DNA"/>
</dbReference>
<dbReference type="AlphaFoldDB" id="A0A1W6UFE2"/>
<sequence length="250" mass="28706">MNITEVLSYYTCDASKLAIDASYREEIEDALNVPTKPKVTTEDEYVAAMGIKRLLCRIEVYMGNISHPLHSIFSDLENTYSKALSRYNNSLLVKNKDDRRLIKYLAWTKYFTSSVDHEQMLIEAAQKGLLKKRLTVSDDGKTHLSLFVWGLKFKVGNNVFSVDRLGREHRTYLETIGRQCIPTCVPTECFNRFVQNNPKLIEQIADVTENDYVTDVGDGKYKIRSIPFSVADQNDIYYAYQLKRTTNLAA</sequence>
<keyword evidence="1" id="KW-0614">Plasmid</keyword>
<evidence type="ECO:0000313" key="1">
    <source>
        <dbReference type="EMBL" id="ARP21683.1"/>
    </source>
</evidence>
<gene>
    <name evidence="1" type="ORF">K05K4_49740</name>
</gene>
<name>A0A1W6UFE2_VIBAL</name>
<proteinExistence type="predicted"/>
<protein>
    <submittedName>
        <fullName evidence="1">Uncharacterized protein</fullName>
    </submittedName>
</protein>